<dbReference type="InterPro" id="IPR029044">
    <property type="entry name" value="Nucleotide-diphossugar_trans"/>
</dbReference>
<evidence type="ECO:0000313" key="3">
    <source>
        <dbReference type="Proteomes" id="UP001597033"/>
    </source>
</evidence>
<reference evidence="3" key="1">
    <citation type="journal article" date="2019" name="Int. J. Syst. Evol. Microbiol.">
        <title>The Global Catalogue of Microorganisms (GCM) 10K type strain sequencing project: providing services to taxonomists for standard genome sequencing and annotation.</title>
        <authorList>
            <consortium name="The Broad Institute Genomics Platform"/>
            <consortium name="The Broad Institute Genome Sequencing Center for Infectious Disease"/>
            <person name="Wu L."/>
            <person name="Ma J."/>
        </authorList>
    </citation>
    <scope>NUCLEOTIDE SEQUENCE [LARGE SCALE GENOMIC DNA]</scope>
    <source>
        <strain evidence="3">CCUG 55854</strain>
    </source>
</reference>
<keyword evidence="3" id="KW-1185">Reference proteome</keyword>
<protein>
    <submittedName>
        <fullName evidence="2">Glycosyltransferase family 2 protein</fullName>
    </submittedName>
</protein>
<dbReference type="RefSeq" id="WP_162378189.1">
    <property type="nucleotide sequence ID" value="NZ_JBHTKN010000019.1"/>
</dbReference>
<comment type="caution">
    <text evidence="2">The sequence shown here is derived from an EMBL/GenBank/DDBJ whole genome shotgun (WGS) entry which is preliminary data.</text>
</comment>
<dbReference type="EMBL" id="JBHTKN010000019">
    <property type="protein sequence ID" value="MFD1044024.1"/>
    <property type="molecule type" value="Genomic_DNA"/>
</dbReference>
<dbReference type="Proteomes" id="UP001597033">
    <property type="component" value="Unassembled WGS sequence"/>
</dbReference>
<dbReference type="CDD" id="cd04179">
    <property type="entry name" value="DPM_DPG-synthase_like"/>
    <property type="match status" value="1"/>
</dbReference>
<evidence type="ECO:0000313" key="2">
    <source>
        <dbReference type="EMBL" id="MFD1044024.1"/>
    </source>
</evidence>
<dbReference type="Pfam" id="PF00535">
    <property type="entry name" value="Glycos_transf_2"/>
    <property type="match status" value="1"/>
</dbReference>
<proteinExistence type="predicted"/>
<feature type="domain" description="Glycosyltransferase 2-like" evidence="1">
    <location>
        <begin position="13"/>
        <end position="132"/>
    </location>
</feature>
<evidence type="ECO:0000259" key="1">
    <source>
        <dbReference type="Pfam" id="PF00535"/>
    </source>
</evidence>
<sequence>MAEAVARTGEVALVVPALNEALRIREVVEQALRHCPWVIVVDDGSDDGTGDRLHGLPVTLLRHPRRLGKGAALRTGFAEALARGARGVLTIDGDGQHDPADLPRLLDAAARHPRCIIIGARLRHREAAPPHRRMANAFGDWGVAWAAGHRIADTQSGQRYYPACVIALEDVPGEDFVFEAQLLISAARRLGVHCVSVPVETRYRGDDGGPLRHSHFRPLRDLYRITSHVVRQVLRHGDVWNEYRRVRLQPPRVDPGG</sequence>
<dbReference type="Gene3D" id="3.90.550.10">
    <property type="entry name" value="Spore Coat Polysaccharide Biosynthesis Protein SpsA, Chain A"/>
    <property type="match status" value="1"/>
</dbReference>
<accession>A0ABW3M345</accession>
<dbReference type="InterPro" id="IPR001173">
    <property type="entry name" value="Glyco_trans_2-like"/>
</dbReference>
<dbReference type="InterPro" id="IPR050256">
    <property type="entry name" value="Glycosyltransferase_2"/>
</dbReference>
<dbReference type="PANTHER" id="PTHR48090">
    <property type="entry name" value="UNDECAPRENYL-PHOSPHATE 4-DEOXY-4-FORMAMIDO-L-ARABINOSE TRANSFERASE-RELATED"/>
    <property type="match status" value="1"/>
</dbReference>
<organism evidence="2 3">
    <name type="scientific">Pseudoxanthomonas kaohsiungensis</name>
    <dbReference type="NCBI Taxonomy" id="283923"/>
    <lineage>
        <taxon>Bacteria</taxon>
        <taxon>Pseudomonadati</taxon>
        <taxon>Pseudomonadota</taxon>
        <taxon>Gammaproteobacteria</taxon>
        <taxon>Lysobacterales</taxon>
        <taxon>Lysobacteraceae</taxon>
        <taxon>Pseudoxanthomonas</taxon>
    </lineage>
</organism>
<dbReference type="SUPFAM" id="SSF53448">
    <property type="entry name" value="Nucleotide-diphospho-sugar transferases"/>
    <property type="match status" value="1"/>
</dbReference>
<gene>
    <name evidence="2" type="ORF">ACFQ2N_16870</name>
</gene>
<name>A0ABW3M345_9GAMM</name>